<evidence type="ECO:0000256" key="6">
    <source>
        <dbReference type="PROSITE-ProRule" id="PRU01091"/>
    </source>
</evidence>
<dbReference type="Gene3D" id="1.10.10.10">
    <property type="entry name" value="Winged helix-like DNA-binding domain superfamily/Winged helix DNA-binding domain"/>
    <property type="match status" value="1"/>
</dbReference>
<feature type="DNA-binding region" description="OmpR/PhoB-type" evidence="6">
    <location>
        <begin position="13"/>
        <end position="112"/>
    </location>
</feature>
<dbReference type="SMART" id="SM00862">
    <property type="entry name" value="Trans_reg_C"/>
    <property type="match status" value="1"/>
</dbReference>
<dbReference type="PROSITE" id="PS51755">
    <property type="entry name" value="OMPR_PHOB"/>
    <property type="match status" value="1"/>
</dbReference>
<name>A0ABW5FDN2_9BACL</name>
<comment type="caution">
    <text evidence="8">The sequence shown here is derived from an EMBL/GenBank/DDBJ whole genome shotgun (WGS) entry which is preliminary data.</text>
</comment>
<evidence type="ECO:0000259" key="7">
    <source>
        <dbReference type="PROSITE" id="PS51755"/>
    </source>
</evidence>
<gene>
    <name evidence="8" type="ORF">ACFSX3_18740</name>
</gene>
<evidence type="ECO:0000256" key="1">
    <source>
        <dbReference type="ARBA" id="ARBA00022553"/>
    </source>
</evidence>
<dbReference type="PANTHER" id="PTHR48111:SF40">
    <property type="entry name" value="PHOSPHATE REGULON TRANSCRIPTIONAL REGULATORY PROTEIN PHOB"/>
    <property type="match status" value="1"/>
</dbReference>
<keyword evidence="1" id="KW-0597">Phosphoprotein</keyword>
<organism evidence="8 9">
    <name type="scientific">Paenibacillus rhizoplanae</name>
    <dbReference type="NCBI Taxonomy" id="1917181"/>
    <lineage>
        <taxon>Bacteria</taxon>
        <taxon>Bacillati</taxon>
        <taxon>Bacillota</taxon>
        <taxon>Bacilli</taxon>
        <taxon>Bacillales</taxon>
        <taxon>Paenibacillaceae</taxon>
        <taxon>Paenibacillus</taxon>
    </lineage>
</organism>
<protein>
    <submittedName>
        <fullName evidence="8">Winged helix-turn-helix domain-containing protein</fullName>
    </submittedName>
</protein>
<dbReference type="PANTHER" id="PTHR48111">
    <property type="entry name" value="REGULATOR OF RPOS"/>
    <property type="match status" value="1"/>
</dbReference>
<keyword evidence="4 6" id="KW-0238">DNA-binding</keyword>
<dbReference type="Proteomes" id="UP001597448">
    <property type="component" value="Unassembled WGS sequence"/>
</dbReference>
<dbReference type="EMBL" id="JBHUKY010000032">
    <property type="protein sequence ID" value="MFD2411932.1"/>
    <property type="molecule type" value="Genomic_DNA"/>
</dbReference>
<dbReference type="RefSeq" id="WP_379313127.1">
    <property type="nucleotide sequence ID" value="NZ_JBHUKY010000032.1"/>
</dbReference>
<accession>A0ABW5FDN2</accession>
<keyword evidence="2" id="KW-0902">Two-component regulatory system</keyword>
<dbReference type="InterPro" id="IPR016032">
    <property type="entry name" value="Sig_transdc_resp-reg_C-effctor"/>
</dbReference>
<dbReference type="CDD" id="cd00383">
    <property type="entry name" value="trans_reg_C"/>
    <property type="match status" value="1"/>
</dbReference>
<reference evidence="9" key="1">
    <citation type="journal article" date="2019" name="Int. J. Syst. Evol. Microbiol.">
        <title>The Global Catalogue of Microorganisms (GCM) 10K type strain sequencing project: providing services to taxonomists for standard genome sequencing and annotation.</title>
        <authorList>
            <consortium name="The Broad Institute Genomics Platform"/>
            <consortium name="The Broad Institute Genome Sequencing Center for Infectious Disease"/>
            <person name="Wu L."/>
            <person name="Ma J."/>
        </authorList>
    </citation>
    <scope>NUCLEOTIDE SEQUENCE [LARGE SCALE GENOMIC DNA]</scope>
    <source>
        <strain evidence="9">CCM 8725</strain>
    </source>
</reference>
<proteinExistence type="predicted"/>
<keyword evidence="3" id="KW-0805">Transcription regulation</keyword>
<evidence type="ECO:0000313" key="8">
    <source>
        <dbReference type="EMBL" id="MFD2411932.1"/>
    </source>
</evidence>
<dbReference type="InterPro" id="IPR039420">
    <property type="entry name" value="WalR-like"/>
</dbReference>
<keyword evidence="5" id="KW-0804">Transcription</keyword>
<dbReference type="InterPro" id="IPR001867">
    <property type="entry name" value="OmpR/PhoB-type_DNA-bd"/>
</dbReference>
<feature type="domain" description="OmpR/PhoB-type" evidence="7">
    <location>
        <begin position="13"/>
        <end position="112"/>
    </location>
</feature>
<evidence type="ECO:0000256" key="5">
    <source>
        <dbReference type="ARBA" id="ARBA00023163"/>
    </source>
</evidence>
<dbReference type="SUPFAM" id="SSF46894">
    <property type="entry name" value="C-terminal effector domain of the bipartite response regulators"/>
    <property type="match status" value="1"/>
</dbReference>
<dbReference type="Pfam" id="PF00486">
    <property type="entry name" value="Trans_reg_C"/>
    <property type="match status" value="1"/>
</dbReference>
<evidence type="ECO:0000256" key="2">
    <source>
        <dbReference type="ARBA" id="ARBA00023012"/>
    </source>
</evidence>
<evidence type="ECO:0000256" key="3">
    <source>
        <dbReference type="ARBA" id="ARBA00023015"/>
    </source>
</evidence>
<evidence type="ECO:0000313" key="9">
    <source>
        <dbReference type="Proteomes" id="UP001597448"/>
    </source>
</evidence>
<keyword evidence="9" id="KW-1185">Reference proteome</keyword>
<dbReference type="InterPro" id="IPR036388">
    <property type="entry name" value="WH-like_DNA-bd_sf"/>
</dbReference>
<evidence type="ECO:0000256" key="4">
    <source>
        <dbReference type="ARBA" id="ARBA00023125"/>
    </source>
</evidence>
<sequence>MVQADIIDLWIYQQKKKRGIAMHLELNGSEYKVSAGGLTVELLPKEFALLQFLYRNRGRTFSREQLLDKVWPMEYPVERTVDDHIYRLRKKLRQLGGIDIKTIRGFGYSLAIPGGLAGVAVNPATNDPELRDTMREVFMKFHVYGQGNSMLTLARQQDILGYELDPHYSMVVHFVQGDLEWLIHTDEIPLKDRLFYLNVFYFFIGDPREKVEYAERLIARNLLNPPEQTELEILTMLDMYTLAGQPEKALERLKRSYQVIAGPGFENFIPVTVITELFIHLAAGAGDEDLERMDEAVSRILQDKPFLREIGNYKVVKGLWKLRREQWIEGERLINEGLQVLDMSGFVPLRFYALYKIHHFCRMFLTGSVSDRKYSSLFAAELEACGLARLEHTLEHILLPLLETP</sequence>